<feature type="compositionally biased region" description="Polar residues" evidence="1">
    <location>
        <begin position="404"/>
        <end position="416"/>
    </location>
</feature>
<feature type="compositionally biased region" description="Polar residues" evidence="1">
    <location>
        <begin position="380"/>
        <end position="390"/>
    </location>
</feature>
<protein>
    <recommendedName>
        <fullName evidence="4">PPE family protein</fullName>
    </recommendedName>
</protein>
<feature type="compositionally biased region" description="Basic and acidic residues" evidence="1">
    <location>
        <begin position="247"/>
        <end position="259"/>
    </location>
</feature>
<reference evidence="2" key="2">
    <citation type="submission" date="2020-09" db="EMBL/GenBank/DDBJ databases">
        <authorList>
            <person name="Sun Q."/>
            <person name="Zhou Y."/>
        </authorList>
    </citation>
    <scope>NUCLEOTIDE SEQUENCE</scope>
    <source>
        <strain evidence="2">CGMCC 4.3508</strain>
    </source>
</reference>
<gene>
    <name evidence="2" type="ORF">GCM10011588_56300</name>
</gene>
<dbReference type="SUPFAM" id="SSF140453">
    <property type="entry name" value="EsxAB dimer-like"/>
    <property type="match status" value="1"/>
</dbReference>
<evidence type="ECO:0000256" key="1">
    <source>
        <dbReference type="SAM" id="MobiDB-lite"/>
    </source>
</evidence>
<comment type="caution">
    <text evidence="2">The sequence shown here is derived from an EMBL/GenBank/DDBJ whole genome shotgun (WGS) entry which is preliminary data.</text>
</comment>
<feature type="compositionally biased region" description="Low complexity" evidence="1">
    <location>
        <begin position="450"/>
        <end position="461"/>
    </location>
</feature>
<organism evidence="2 3">
    <name type="scientific">Nocardia jinanensis</name>
    <dbReference type="NCBI Taxonomy" id="382504"/>
    <lineage>
        <taxon>Bacteria</taxon>
        <taxon>Bacillati</taxon>
        <taxon>Actinomycetota</taxon>
        <taxon>Actinomycetes</taxon>
        <taxon>Mycobacteriales</taxon>
        <taxon>Nocardiaceae</taxon>
        <taxon>Nocardia</taxon>
    </lineage>
</organism>
<feature type="compositionally biased region" description="Low complexity" evidence="1">
    <location>
        <begin position="300"/>
        <end position="333"/>
    </location>
</feature>
<feature type="compositionally biased region" description="Low complexity" evidence="1">
    <location>
        <begin position="194"/>
        <end position="213"/>
    </location>
</feature>
<evidence type="ECO:0000313" key="3">
    <source>
        <dbReference type="Proteomes" id="UP000638263"/>
    </source>
</evidence>
<dbReference type="RefSeq" id="WP_063916294.1">
    <property type="nucleotide sequence ID" value="NZ_BMMH01000015.1"/>
</dbReference>
<keyword evidence="3" id="KW-1185">Reference proteome</keyword>
<reference evidence="2" key="1">
    <citation type="journal article" date="2014" name="Int. J. Syst. Evol. Microbiol.">
        <title>Complete genome sequence of Corynebacterium casei LMG S-19264T (=DSM 44701T), isolated from a smear-ripened cheese.</title>
        <authorList>
            <consortium name="US DOE Joint Genome Institute (JGI-PGF)"/>
            <person name="Walter F."/>
            <person name="Albersmeier A."/>
            <person name="Kalinowski J."/>
            <person name="Ruckert C."/>
        </authorList>
    </citation>
    <scope>NUCLEOTIDE SEQUENCE</scope>
    <source>
        <strain evidence="2">CGMCC 4.3508</strain>
    </source>
</reference>
<sequence length="538" mass="53921">MAQQGQPSTTGAGTDPAYVPDREIFDAYTHQQIWNLAHEVLAPAELSRLADTWGHTATTVETAFDEFARDLTRFSGGWSGQSATAAAQAAAAFVRAGDDAVGVCRIVEQLLSADSAAAESVRAAIPPPPGPYLPDPDPAVEAAAGAQRRTTYNTAAAALTADAQDTMTFGYNPTIPASGDSVPRFTIPVGGERPAGAPSAGSTSPDPSAPSATNPLTDSDPLRTPVGRGTEAPPPAGPSAGPVDGARGAEDGPDGRRTDQSPGTFGAVPGEEHTGPPADKPRPDSDLSAQPTTPEPVSEAAGAPGTNGTAPATATTAPAAGAAVEPPAADSAAVTEPSRAQPATPAATIAGPDPHTVAARAAVPHQRPPGGEVPVGTIGTDATSRHSSSAAPVGGNRGPIISSAPATTQSPLSATGSDPGPSQRPGHPEQVTRSVLPRATTEAARESFGAASTAPDTAAASERSEHPGARTARPAGLPLPTVARPLPPRAPDPERTGPDYLRAPNEDLTTTPPATPPVFGEYTEAEKPDRPEPGGGSR</sequence>
<dbReference type="EMBL" id="BMMH01000015">
    <property type="protein sequence ID" value="GGL34276.1"/>
    <property type="molecule type" value="Genomic_DNA"/>
</dbReference>
<feature type="region of interest" description="Disordered" evidence="1">
    <location>
        <begin position="172"/>
        <end position="538"/>
    </location>
</feature>
<dbReference type="AlphaFoldDB" id="A0A917RUF8"/>
<feature type="compositionally biased region" description="Basic and acidic residues" evidence="1">
    <location>
        <begin position="270"/>
        <end position="285"/>
    </location>
</feature>
<feature type="region of interest" description="Disordered" evidence="1">
    <location>
        <begin position="126"/>
        <end position="147"/>
    </location>
</feature>
<dbReference type="InterPro" id="IPR036689">
    <property type="entry name" value="ESAT-6-like_sf"/>
</dbReference>
<dbReference type="Proteomes" id="UP000638263">
    <property type="component" value="Unassembled WGS sequence"/>
</dbReference>
<name>A0A917RUF8_9NOCA</name>
<proteinExistence type="predicted"/>
<evidence type="ECO:0000313" key="2">
    <source>
        <dbReference type="EMBL" id="GGL34276.1"/>
    </source>
</evidence>
<feature type="compositionally biased region" description="Pro residues" evidence="1">
    <location>
        <begin position="126"/>
        <end position="137"/>
    </location>
</feature>
<dbReference type="InterPro" id="IPR038332">
    <property type="entry name" value="PPE_sf"/>
</dbReference>
<evidence type="ECO:0008006" key="4">
    <source>
        <dbReference type="Google" id="ProtNLM"/>
    </source>
</evidence>
<dbReference type="Gene3D" id="1.20.1260.20">
    <property type="entry name" value="PPE superfamily"/>
    <property type="match status" value="1"/>
</dbReference>
<accession>A0A917RUF8</accession>